<dbReference type="AlphaFoldDB" id="A0A1G2IXK5"/>
<gene>
    <name evidence="2" type="ORF">A2358_01360</name>
</gene>
<dbReference type="Proteomes" id="UP000178650">
    <property type="component" value="Unassembled WGS sequence"/>
</dbReference>
<dbReference type="EMBL" id="MHPJ01000001">
    <property type="protein sequence ID" value="OGZ79594.1"/>
    <property type="molecule type" value="Genomic_DNA"/>
</dbReference>
<reference evidence="2 3" key="1">
    <citation type="journal article" date="2016" name="Nat. Commun.">
        <title>Thousands of microbial genomes shed light on interconnected biogeochemical processes in an aquifer system.</title>
        <authorList>
            <person name="Anantharaman K."/>
            <person name="Brown C.T."/>
            <person name="Hug L.A."/>
            <person name="Sharon I."/>
            <person name="Castelle C.J."/>
            <person name="Probst A.J."/>
            <person name="Thomas B.C."/>
            <person name="Singh A."/>
            <person name="Wilkins M.J."/>
            <person name="Karaoz U."/>
            <person name="Brodie E.L."/>
            <person name="Williams K.H."/>
            <person name="Hubbard S.S."/>
            <person name="Banfield J.F."/>
        </authorList>
    </citation>
    <scope>NUCLEOTIDE SEQUENCE [LARGE SCALE GENOMIC DNA]</scope>
</reference>
<dbReference type="InterPro" id="IPR009061">
    <property type="entry name" value="DNA-bd_dom_put_sf"/>
</dbReference>
<dbReference type="SUPFAM" id="SSF46955">
    <property type="entry name" value="Putative DNA-binding domain"/>
    <property type="match status" value="1"/>
</dbReference>
<evidence type="ECO:0000313" key="2">
    <source>
        <dbReference type="EMBL" id="OGZ79594.1"/>
    </source>
</evidence>
<proteinExistence type="predicted"/>
<evidence type="ECO:0000313" key="3">
    <source>
        <dbReference type="Proteomes" id="UP000178650"/>
    </source>
</evidence>
<sequence>MNIPAEIQPKKIYTPKEARDFLKVSESTMKRMLKRGIIKAYKVSGQYRIWGSEILVLVSPKLESGVYKVYKKIRENTHKAIEKW</sequence>
<dbReference type="STRING" id="1802223.A2358_01360"/>
<name>A0A1G2IXK5_9BACT</name>
<dbReference type="InterPro" id="IPR041657">
    <property type="entry name" value="HTH_17"/>
</dbReference>
<organism evidence="2 3">
    <name type="scientific">Candidatus Staskawiczbacteria bacterium RIFOXYB1_FULL_37_44</name>
    <dbReference type="NCBI Taxonomy" id="1802223"/>
    <lineage>
        <taxon>Bacteria</taxon>
        <taxon>Candidatus Staskawicziibacteriota</taxon>
    </lineage>
</organism>
<feature type="domain" description="Helix-turn-helix" evidence="1">
    <location>
        <begin position="13"/>
        <end position="55"/>
    </location>
</feature>
<accession>A0A1G2IXK5</accession>
<dbReference type="Pfam" id="PF12728">
    <property type="entry name" value="HTH_17"/>
    <property type="match status" value="1"/>
</dbReference>
<protein>
    <recommendedName>
        <fullName evidence="1">Helix-turn-helix domain-containing protein</fullName>
    </recommendedName>
</protein>
<evidence type="ECO:0000259" key="1">
    <source>
        <dbReference type="Pfam" id="PF12728"/>
    </source>
</evidence>
<comment type="caution">
    <text evidence="2">The sequence shown here is derived from an EMBL/GenBank/DDBJ whole genome shotgun (WGS) entry which is preliminary data.</text>
</comment>